<evidence type="ECO:0000313" key="4">
    <source>
        <dbReference type="Proteomes" id="UP000451233"/>
    </source>
</evidence>
<keyword evidence="4" id="KW-1185">Reference proteome</keyword>
<dbReference type="InterPro" id="IPR017946">
    <property type="entry name" value="PLC-like_Pdiesterase_TIM-brl"/>
</dbReference>
<proteinExistence type="predicted"/>
<dbReference type="Proteomes" id="UP000451233">
    <property type="component" value="Unassembled WGS sequence"/>
</dbReference>
<feature type="signal peptide" evidence="2">
    <location>
        <begin position="1"/>
        <end position="19"/>
    </location>
</feature>
<accession>A0A7K1Y4A5</accession>
<comment type="caution">
    <text evidence="3">The sequence shown here is derived from an EMBL/GenBank/DDBJ whole genome shotgun (WGS) entry which is preliminary data.</text>
</comment>
<organism evidence="3 4">
    <name type="scientific">Hufsiella ginkgonis</name>
    <dbReference type="NCBI Taxonomy" id="2695274"/>
    <lineage>
        <taxon>Bacteria</taxon>
        <taxon>Pseudomonadati</taxon>
        <taxon>Bacteroidota</taxon>
        <taxon>Sphingobacteriia</taxon>
        <taxon>Sphingobacteriales</taxon>
        <taxon>Sphingobacteriaceae</taxon>
        <taxon>Hufsiella</taxon>
    </lineage>
</organism>
<reference evidence="3 4" key="1">
    <citation type="submission" date="2019-11" db="EMBL/GenBank/DDBJ databases">
        <title>Pedobacter sp. HMF7056 Genome sequencing and assembly.</title>
        <authorList>
            <person name="Kang H."/>
            <person name="Kim H."/>
            <person name="Joh K."/>
        </authorList>
    </citation>
    <scope>NUCLEOTIDE SEQUENCE [LARGE SCALE GENOMIC DNA]</scope>
    <source>
        <strain evidence="3 4">HMF7056</strain>
    </source>
</reference>
<dbReference type="InterPro" id="IPR051236">
    <property type="entry name" value="HAT_RTT109-like"/>
</dbReference>
<evidence type="ECO:0000313" key="3">
    <source>
        <dbReference type="EMBL" id="MXV17697.1"/>
    </source>
</evidence>
<sequence>MRKTLLLLFLAISSKTGLGQVTPGVSYVPASIHSHNDYSRPGAFYDAFNAGVGYIEADVFLRNGKLLVSHDTTGLDPGRTLSALYLVPALKELTVHPRPLSLLIDVKEGYASSLAVLIKELKPLEKIIFDGRNNAPLTIVITGTRPVPASYPQYPSYIFFDDDLQLPHNPLQWSRVAQVSLNFATYSKWKGIGLLPAQDEKLLKAVINSVHSSGRKIRFWGAQDNPAVWSKLMELGADILSTDKISELKDFIKTR</sequence>
<dbReference type="GO" id="GO:0006629">
    <property type="term" value="P:lipid metabolic process"/>
    <property type="evidence" value="ECO:0007669"/>
    <property type="project" value="InterPro"/>
</dbReference>
<protein>
    <recommendedName>
        <fullName evidence="1">Altered inheritance of mitochondria protein 6</fullName>
    </recommendedName>
</protein>
<keyword evidence="2" id="KW-0732">Signal</keyword>
<name>A0A7K1Y4A5_9SPHI</name>
<dbReference type="GO" id="GO:0008081">
    <property type="term" value="F:phosphoric diester hydrolase activity"/>
    <property type="evidence" value="ECO:0007669"/>
    <property type="project" value="InterPro"/>
</dbReference>
<gene>
    <name evidence="3" type="ORF">GS398_20515</name>
</gene>
<dbReference type="EMBL" id="WVHS01000005">
    <property type="protein sequence ID" value="MXV17697.1"/>
    <property type="molecule type" value="Genomic_DNA"/>
</dbReference>
<dbReference type="AlphaFoldDB" id="A0A7K1Y4A5"/>
<dbReference type="RefSeq" id="WP_160908684.1">
    <property type="nucleotide sequence ID" value="NZ_WVHS01000005.1"/>
</dbReference>
<feature type="chain" id="PRO_5029765376" description="Altered inheritance of mitochondria protein 6" evidence="2">
    <location>
        <begin position="20"/>
        <end position="255"/>
    </location>
</feature>
<dbReference type="PANTHER" id="PTHR31571">
    <property type="entry name" value="ALTERED INHERITANCE OF MITOCHONDRIA PROTEIN 6"/>
    <property type="match status" value="1"/>
</dbReference>
<evidence type="ECO:0000256" key="1">
    <source>
        <dbReference type="ARBA" id="ARBA00014286"/>
    </source>
</evidence>
<dbReference type="Gene3D" id="3.20.20.190">
    <property type="entry name" value="Phosphatidylinositol (PI) phosphodiesterase"/>
    <property type="match status" value="1"/>
</dbReference>
<dbReference type="PANTHER" id="PTHR31571:SF1">
    <property type="entry name" value="ALTERED INHERITANCE OF MITOCHONDRIA PROTEIN 6"/>
    <property type="match status" value="1"/>
</dbReference>
<evidence type="ECO:0000256" key="2">
    <source>
        <dbReference type="SAM" id="SignalP"/>
    </source>
</evidence>
<dbReference type="SUPFAM" id="SSF51695">
    <property type="entry name" value="PLC-like phosphodiesterases"/>
    <property type="match status" value="1"/>
</dbReference>